<keyword evidence="2" id="KW-0507">mRNA processing</keyword>
<keyword evidence="6" id="KW-0067">ATP-binding</keyword>
<protein>
    <recommendedName>
        <fullName evidence="1">RNA helicase</fullName>
        <ecNumber evidence="1">3.6.4.13</ecNumber>
    </recommendedName>
</protein>
<evidence type="ECO:0000313" key="11">
    <source>
        <dbReference type="Proteomes" id="UP001212841"/>
    </source>
</evidence>
<dbReference type="EC" id="3.6.4.13" evidence="1"/>
<dbReference type="GO" id="GO:0005524">
    <property type="term" value="F:ATP binding"/>
    <property type="evidence" value="ECO:0007669"/>
    <property type="project" value="UniProtKB-KW"/>
</dbReference>
<keyword evidence="7" id="KW-0508">mRNA splicing</keyword>
<comment type="catalytic activity">
    <reaction evidence="8">
        <text>ATP + H2O = ADP + phosphate + H(+)</text>
        <dbReference type="Rhea" id="RHEA:13065"/>
        <dbReference type="ChEBI" id="CHEBI:15377"/>
        <dbReference type="ChEBI" id="CHEBI:15378"/>
        <dbReference type="ChEBI" id="CHEBI:30616"/>
        <dbReference type="ChEBI" id="CHEBI:43474"/>
        <dbReference type="ChEBI" id="CHEBI:456216"/>
        <dbReference type="EC" id="3.6.4.13"/>
    </reaction>
</comment>
<evidence type="ECO:0000256" key="2">
    <source>
        <dbReference type="ARBA" id="ARBA00022664"/>
    </source>
</evidence>
<name>A0AAD5RZN6_9FUNG</name>
<keyword evidence="3" id="KW-0547">Nucleotide-binding</keyword>
<dbReference type="EMBL" id="JADGJD010002865">
    <property type="protein sequence ID" value="KAJ3027678.1"/>
    <property type="molecule type" value="Genomic_DNA"/>
</dbReference>
<dbReference type="FunFam" id="1.20.120.1080:FF:000001">
    <property type="entry name" value="Pre-mRNA-splicing factor ATP-dependent RNA helicase"/>
    <property type="match status" value="1"/>
</dbReference>
<comment type="caution">
    <text evidence="10">The sequence shown here is derived from an EMBL/GenBank/DDBJ whole genome shotgun (WGS) entry which is preliminary data.</text>
</comment>
<reference evidence="10" key="1">
    <citation type="submission" date="2020-05" db="EMBL/GenBank/DDBJ databases">
        <title>Phylogenomic resolution of chytrid fungi.</title>
        <authorList>
            <person name="Stajich J.E."/>
            <person name="Amses K."/>
            <person name="Simmons R."/>
            <person name="Seto K."/>
            <person name="Myers J."/>
            <person name="Bonds A."/>
            <person name="Quandt C.A."/>
            <person name="Barry K."/>
            <person name="Liu P."/>
            <person name="Grigoriev I."/>
            <person name="Longcore J.E."/>
            <person name="James T.Y."/>
        </authorList>
    </citation>
    <scope>NUCLEOTIDE SEQUENCE</scope>
    <source>
        <strain evidence="10">JEL0318</strain>
    </source>
</reference>
<dbReference type="PANTHER" id="PTHR18934:SF118">
    <property type="entry name" value="ATP-DEPENDENT RNA HELICASE DHX33"/>
    <property type="match status" value="1"/>
</dbReference>
<evidence type="ECO:0000256" key="8">
    <source>
        <dbReference type="ARBA" id="ARBA00047984"/>
    </source>
</evidence>
<keyword evidence="4" id="KW-0378">Hydrolase</keyword>
<dbReference type="AlphaFoldDB" id="A0AAD5RZN6"/>
<evidence type="ECO:0000256" key="4">
    <source>
        <dbReference type="ARBA" id="ARBA00022801"/>
    </source>
</evidence>
<evidence type="ECO:0000256" key="3">
    <source>
        <dbReference type="ARBA" id="ARBA00022741"/>
    </source>
</evidence>
<feature type="non-terminal residue" evidence="10">
    <location>
        <position position="1"/>
    </location>
</feature>
<dbReference type="GO" id="GO:0006397">
    <property type="term" value="P:mRNA processing"/>
    <property type="evidence" value="ECO:0007669"/>
    <property type="project" value="UniProtKB-KW"/>
</dbReference>
<dbReference type="Pfam" id="PF04408">
    <property type="entry name" value="WHD_HA2"/>
    <property type="match status" value="1"/>
</dbReference>
<evidence type="ECO:0000256" key="5">
    <source>
        <dbReference type="ARBA" id="ARBA00022806"/>
    </source>
</evidence>
<dbReference type="SUPFAM" id="SSF52540">
    <property type="entry name" value="P-loop containing nucleoside triphosphate hydrolases"/>
    <property type="match status" value="1"/>
</dbReference>
<proteinExistence type="predicted"/>
<dbReference type="InterPro" id="IPR048333">
    <property type="entry name" value="HA2_WH"/>
</dbReference>
<dbReference type="GO" id="GO:0016787">
    <property type="term" value="F:hydrolase activity"/>
    <property type="evidence" value="ECO:0007669"/>
    <property type="project" value="UniProtKB-KW"/>
</dbReference>
<evidence type="ECO:0000259" key="9">
    <source>
        <dbReference type="SMART" id="SM00847"/>
    </source>
</evidence>
<dbReference type="GO" id="GO:0003725">
    <property type="term" value="F:double-stranded RNA binding"/>
    <property type="evidence" value="ECO:0007669"/>
    <property type="project" value="TreeGrafter"/>
</dbReference>
<dbReference type="InterPro" id="IPR027417">
    <property type="entry name" value="P-loop_NTPase"/>
</dbReference>
<dbReference type="GO" id="GO:0005730">
    <property type="term" value="C:nucleolus"/>
    <property type="evidence" value="ECO:0007669"/>
    <property type="project" value="TreeGrafter"/>
</dbReference>
<dbReference type="GO" id="GO:0008380">
    <property type="term" value="P:RNA splicing"/>
    <property type="evidence" value="ECO:0007669"/>
    <property type="project" value="UniProtKB-KW"/>
</dbReference>
<dbReference type="Pfam" id="PF07717">
    <property type="entry name" value="OB_NTP_bind"/>
    <property type="match status" value="1"/>
</dbReference>
<keyword evidence="11" id="KW-1185">Reference proteome</keyword>
<dbReference type="GO" id="GO:0045943">
    <property type="term" value="P:positive regulation of transcription by RNA polymerase I"/>
    <property type="evidence" value="ECO:0007669"/>
    <property type="project" value="TreeGrafter"/>
</dbReference>
<evidence type="ECO:0000313" key="10">
    <source>
        <dbReference type="EMBL" id="KAJ3027678.1"/>
    </source>
</evidence>
<keyword evidence="5 10" id="KW-0347">Helicase</keyword>
<dbReference type="GO" id="GO:0003724">
    <property type="term" value="F:RNA helicase activity"/>
    <property type="evidence" value="ECO:0007669"/>
    <property type="project" value="UniProtKB-EC"/>
</dbReference>
<evidence type="ECO:0000256" key="1">
    <source>
        <dbReference type="ARBA" id="ARBA00012552"/>
    </source>
</evidence>
<organism evidence="10 11">
    <name type="scientific">Rhizophlyctis rosea</name>
    <dbReference type="NCBI Taxonomy" id="64517"/>
    <lineage>
        <taxon>Eukaryota</taxon>
        <taxon>Fungi</taxon>
        <taxon>Fungi incertae sedis</taxon>
        <taxon>Chytridiomycota</taxon>
        <taxon>Chytridiomycota incertae sedis</taxon>
        <taxon>Chytridiomycetes</taxon>
        <taxon>Rhizophlyctidales</taxon>
        <taxon>Rhizophlyctidaceae</taxon>
        <taxon>Rhizophlyctis</taxon>
    </lineage>
</organism>
<evidence type="ECO:0000256" key="7">
    <source>
        <dbReference type="ARBA" id="ARBA00023187"/>
    </source>
</evidence>
<dbReference type="InterPro" id="IPR007502">
    <property type="entry name" value="Helicase-assoc_dom"/>
</dbReference>
<dbReference type="Gene3D" id="3.40.50.300">
    <property type="entry name" value="P-loop containing nucleotide triphosphate hydrolases"/>
    <property type="match status" value="1"/>
</dbReference>
<sequence>IESLSVQPISKASARQRMGRAGREAPGSCYRLYTEKDFDSLAEDTAPEILRVNLASVILLLKASGVEDVVGFDYMDRPERAAFVRALEQLYALGALDDTGRLSPLGKQMALFPLDPPYSKVLISSKKYKCTQEAIGVISMLSVDPIFFAPAERREEARERKGKFVNYDGDHITLLNVLKGYLGVKGDKGWCEENFISARGMRSVMDIKSQLTTFCEKQSIDPEVSCGTDYEPLLKCLLSGLFLNTAVIQPDNSYRTLVGNQTVHIHPTSTLFMKKPQTVVYSELVMTSK</sequence>
<feature type="non-terminal residue" evidence="10">
    <location>
        <position position="289"/>
    </location>
</feature>
<dbReference type="PANTHER" id="PTHR18934">
    <property type="entry name" value="ATP-DEPENDENT RNA HELICASE"/>
    <property type="match status" value="1"/>
</dbReference>
<dbReference type="SMART" id="SM00847">
    <property type="entry name" value="HA2"/>
    <property type="match status" value="1"/>
</dbReference>
<dbReference type="InterPro" id="IPR011709">
    <property type="entry name" value="DEAD-box_helicase_OB_fold"/>
</dbReference>
<dbReference type="Pfam" id="PF21010">
    <property type="entry name" value="HA2_C"/>
    <property type="match status" value="1"/>
</dbReference>
<gene>
    <name evidence="10" type="primary">DHR2</name>
    <name evidence="10" type="ORF">HK097_006108</name>
</gene>
<dbReference type="GO" id="GO:0005684">
    <property type="term" value="C:U2-type spliceosomal complex"/>
    <property type="evidence" value="ECO:0007669"/>
    <property type="project" value="UniProtKB-ARBA"/>
</dbReference>
<evidence type="ECO:0000256" key="6">
    <source>
        <dbReference type="ARBA" id="ARBA00022840"/>
    </source>
</evidence>
<dbReference type="Gene3D" id="1.20.120.1080">
    <property type="match status" value="1"/>
</dbReference>
<dbReference type="Proteomes" id="UP001212841">
    <property type="component" value="Unassembled WGS sequence"/>
</dbReference>
<accession>A0AAD5RZN6</accession>
<feature type="domain" description="Helicase-associated" evidence="9">
    <location>
        <begin position="85"/>
        <end position="175"/>
    </location>
</feature>